<evidence type="ECO:0000256" key="6">
    <source>
        <dbReference type="SAM" id="MobiDB-lite"/>
    </source>
</evidence>
<evidence type="ECO:0000256" key="4">
    <source>
        <dbReference type="ARBA" id="ARBA00023163"/>
    </source>
</evidence>
<dbReference type="SMART" id="SM01043">
    <property type="entry name" value="BTAD"/>
    <property type="match status" value="1"/>
</dbReference>
<dbReference type="InterPro" id="IPR016032">
    <property type="entry name" value="Sig_transdc_resp-reg_C-effctor"/>
</dbReference>
<keyword evidence="2" id="KW-0805">Transcription regulation</keyword>
<feature type="domain" description="OmpR/PhoB-type" evidence="7">
    <location>
        <begin position="8"/>
        <end position="112"/>
    </location>
</feature>
<protein>
    <recommendedName>
        <fullName evidence="7">OmpR/PhoB-type domain-containing protein</fullName>
    </recommendedName>
</protein>
<evidence type="ECO:0000256" key="5">
    <source>
        <dbReference type="PROSITE-ProRule" id="PRU01091"/>
    </source>
</evidence>
<dbReference type="SUPFAM" id="SSF48452">
    <property type="entry name" value="TPR-like"/>
    <property type="match status" value="2"/>
</dbReference>
<reference evidence="8 9" key="1">
    <citation type="submission" date="2021-01" db="EMBL/GenBank/DDBJ databases">
        <title>Whole genome shotgun sequence of Microbispora siamensis NBRC 104113.</title>
        <authorList>
            <person name="Komaki H."/>
            <person name="Tamura T."/>
        </authorList>
    </citation>
    <scope>NUCLEOTIDE SEQUENCE [LARGE SCALE GENOMIC DNA]</scope>
    <source>
        <strain evidence="8 9">NBRC 104113</strain>
    </source>
</reference>
<dbReference type="PANTHER" id="PTHR35807:SF1">
    <property type="entry name" value="TRANSCRIPTIONAL REGULATOR REDD"/>
    <property type="match status" value="1"/>
</dbReference>
<dbReference type="PANTHER" id="PTHR35807">
    <property type="entry name" value="TRANSCRIPTIONAL REGULATOR REDD-RELATED"/>
    <property type="match status" value="1"/>
</dbReference>
<dbReference type="Gene3D" id="1.25.40.10">
    <property type="entry name" value="Tetratricopeptide repeat domain"/>
    <property type="match status" value="1"/>
</dbReference>
<comment type="similarity">
    <text evidence="1">Belongs to the AfsR/DnrI/RedD regulatory family.</text>
</comment>
<evidence type="ECO:0000256" key="3">
    <source>
        <dbReference type="ARBA" id="ARBA00023125"/>
    </source>
</evidence>
<dbReference type="SUPFAM" id="SSF52540">
    <property type="entry name" value="P-loop containing nucleoside triphosphate hydrolases"/>
    <property type="match status" value="1"/>
</dbReference>
<dbReference type="Pfam" id="PF03704">
    <property type="entry name" value="BTAD"/>
    <property type="match status" value="1"/>
</dbReference>
<comment type="caution">
    <text evidence="8">The sequence shown here is derived from an EMBL/GenBank/DDBJ whole genome shotgun (WGS) entry which is preliminary data.</text>
</comment>
<dbReference type="InterPro" id="IPR027417">
    <property type="entry name" value="P-loop_NTPase"/>
</dbReference>
<dbReference type="InterPro" id="IPR051677">
    <property type="entry name" value="AfsR-DnrI-RedD_regulator"/>
</dbReference>
<dbReference type="CDD" id="cd15831">
    <property type="entry name" value="BTAD"/>
    <property type="match status" value="1"/>
</dbReference>
<dbReference type="SUPFAM" id="SSF46894">
    <property type="entry name" value="C-terminal effector domain of the bipartite response regulators"/>
    <property type="match status" value="1"/>
</dbReference>
<evidence type="ECO:0000313" key="8">
    <source>
        <dbReference type="EMBL" id="GIH66093.1"/>
    </source>
</evidence>
<evidence type="ECO:0000259" key="7">
    <source>
        <dbReference type="PROSITE" id="PS51755"/>
    </source>
</evidence>
<evidence type="ECO:0000313" key="9">
    <source>
        <dbReference type="Proteomes" id="UP000660454"/>
    </source>
</evidence>
<dbReference type="InterPro" id="IPR011990">
    <property type="entry name" value="TPR-like_helical_dom_sf"/>
</dbReference>
<evidence type="ECO:0000256" key="1">
    <source>
        <dbReference type="ARBA" id="ARBA00005820"/>
    </source>
</evidence>
<dbReference type="InterPro" id="IPR036388">
    <property type="entry name" value="WH-like_DNA-bd_sf"/>
</dbReference>
<gene>
    <name evidence="8" type="ORF">Msi02_69100</name>
</gene>
<keyword evidence="4" id="KW-0804">Transcription</keyword>
<dbReference type="EMBL" id="BOOF01000049">
    <property type="protein sequence ID" value="GIH66093.1"/>
    <property type="molecule type" value="Genomic_DNA"/>
</dbReference>
<proteinExistence type="inferred from homology"/>
<evidence type="ECO:0000256" key="2">
    <source>
        <dbReference type="ARBA" id="ARBA00023015"/>
    </source>
</evidence>
<sequence length="1118" mass="120526">MQRLDRFTPSPYHWPVRLNVLGPMELVVAGQAVPAGPPKQRALLALLVMNADRVLPADVLADRLWGGSPPASAQGSLQVYVSNLRRRLEPGRKAGAPATVLVSAADGYGLMTGGIDLDTRDFDVLVSTGSGHLGEGRHERAAAVLTEALALWRGDAYADVRSEEWARPEIARLEQLRLDAVEGLAEALLELGRHTDVVARLEPFVHDHPLRERAWELLTLAHYRSGRQAAALECLRRVREVLAGELGIDPGPRLRELETAVLRQDAALTAAARPAAPPPRRSDPRRSDPRRSDPGRRDPGRRADDGPFVGRESALEFLAGAVKAASTAPQVVLVDGEPGVGKTSLLRRFRATAGVPVGWGSSPDHETAPALWPWEQVLRDLADAAPGAVLPEEVRTFLSGGVEAIPAYDAQGARLRFFEAVGTFLADLGPVAVVLEDVHAADDATLRLLVHVASTARPGLVVVASFRRHEASSLTATLSALSRLGARRLGLDGLATEEVRALVRELSGRDPGSRKAGELRGRTGGNPFFLAELARAGEELPQGVLDVVLHRVAGLGEETAALLELAAVAGDEFEARVMAEVAGRDLGDLVPSLDAALAAGLIRESGARLGGYAFAHALVTDALLSRRSRLWRAGAHARLAGVLTRAYGDRDDQAATIARHWLAAAELGPEPARMAMDYAARAARAAMRRHALDDAATSWQEALAAAELTGAEAAERFELAVGLAESRYAAGRYDEGYEAVEQALALAGDDLERAVRAADIAMGHGVWVPFRYGLDVRFLQESMDRAVRELPRDAPAWASAQAVRAVVLAQIGGEDQVDRVSSQAVAAAERLGDPALLRRVLHLRLLAMQGQDFIDQLAETSRRLLAEPDLSSQLRVIAQLHLVAHLVEYGRVAEARELLTETDALLSGLHNPTLALQAAIAHVGLDLFQGVPDPTRHFEPVRATLSFSDLAYFEVGMLAVRAETLLQEDRLDAEVEWLEEMFRRTGLAGLAYVLANALADLGERERALRLLRETPVPPRDYHWAMATMCRLHAAIRLGELDVVREVYDAFRPFAGLLLVNGTCTTVDGAYDGHLGEALLALGDRAGARAHLREAVRVLEEAGAGYWLSRARQALDKCS</sequence>
<dbReference type="Pfam" id="PF00486">
    <property type="entry name" value="Trans_reg_C"/>
    <property type="match status" value="1"/>
</dbReference>
<dbReference type="InterPro" id="IPR005158">
    <property type="entry name" value="BTAD"/>
</dbReference>
<dbReference type="InterPro" id="IPR001867">
    <property type="entry name" value="OmpR/PhoB-type_DNA-bd"/>
</dbReference>
<keyword evidence="9" id="KW-1185">Reference proteome</keyword>
<accession>A0ABQ4GXC8</accession>
<name>A0ABQ4GXC8_9ACTN</name>
<dbReference type="InterPro" id="IPR041664">
    <property type="entry name" value="AAA_16"/>
</dbReference>
<dbReference type="Pfam" id="PF13191">
    <property type="entry name" value="AAA_16"/>
    <property type="match status" value="1"/>
</dbReference>
<dbReference type="SMART" id="SM00862">
    <property type="entry name" value="Trans_reg_C"/>
    <property type="match status" value="1"/>
</dbReference>
<dbReference type="Proteomes" id="UP000660454">
    <property type="component" value="Unassembled WGS sequence"/>
</dbReference>
<organism evidence="8 9">
    <name type="scientific">Microbispora siamensis</name>
    <dbReference type="NCBI Taxonomy" id="564413"/>
    <lineage>
        <taxon>Bacteria</taxon>
        <taxon>Bacillati</taxon>
        <taxon>Actinomycetota</taxon>
        <taxon>Actinomycetes</taxon>
        <taxon>Streptosporangiales</taxon>
        <taxon>Streptosporangiaceae</taxon>
        <taxon>Microbispora</taxon>
    </lineage>
</organism>
<feature type="compositionally biased region" description="Basic and acidic residues" evidence="6">
    <location>
        <begin position="280"/>
        <end position="305"/>
    </location>
</feature>
<feature type="DNA-binding region" description="OmpR/PhoB-type" evidence="5">
    <location>
        <begin position="8"/>
        <end position="112"/>
    </location>
</feature>
<dbReference type="PROSITE" id="PS51755">
    <property type="entry name" value="OMPR_PHOB"/>
    <property type="match status" value="1"/>
</dbReference>
<keyword evidence="3 5" id="KW-0238">DNA-binding</keyword>
<feature type="region of interest" description="Disordered" evidence="6">
    <location>
        <begin position="268"/>
        <end position="308"/>
    </location>
</feature>
<dbReference type="Gene3D" id="1.10.10.10">
    <property type="entry name" value="Winged helix-like DNA-binding domain superfamily/Winged helix DNA-binding domain"/>
    <property type="match status" value="1"/>
</dbReference>